<sequence>MVETAAEMEAYVLEDILEVESFILDQDDLENPMLETASKLLLSGTADGADLRTVDPETQARLEALLEAAGIGKLSTADGKAFADPEVLRRLTSSVSCALDEAAAALTRMRAESTANAGQSDNRSLAEACSEGDVNAVRKLLIEGRSVNEHTEEGESLLCLACSAGYYELAQVLLAMHANVEDRGIKGDITPLMAAANGGHVKIVKLLLAHKADVNAQSSTGNTALTYACAGGYVDVVKVLLESGASIEDHNENGHTPLMEAGSAGHVEVARLLLENGAGINTHSNEFKESALTLACYKGHLEMVRFLLAAGADQEHKTDEMHTALMEACMDGHVEVARLLLDSGAQVNMPADSFESPLTLAACGGHVELAALLIERGASLEEVNDEGYTPLMEAAREGHEEMVALLLGQGANINAQTEETQETALTLACCGGFLEVADFLIKAGADIELGCSTPLMEAAQEGHLELVKYLLTAGANVHATTATGDTALTYACENGHTDVADVLLQAGADLEHESEGGRTPLMKAARAGHVCTVQFLISKGANVNRTTANNDHTVLSLACAGGHLAVVELLLAHGADPTHRLKDGSTMLIEAAKGGHTSVVCYLLDYPNNLLSAPPPDVTQLTPPSHDLNRAPRVPVQALPMVVPPQEPDKPPANVATTLPIRNKVSGRTSAMPNTPTHSTAASISQPQTPAPSPIISPSAMLPIYPAIDIDAQTESNHDTALTLACAGGHEELVQTLLERGASIEHRDKKGFTPLILAATAGHVGVVEILLDNGADIEAQSERTKDTPLSLACSGGRQEVVELLLARGANKEHRNVSDYTPLSLAASGGYVNIIKILLNAGAEINSRTGSKLGISPLMLAAMNGHTAAVKLLLDMGSDINAQIETNRNTALTLACFQGRTEVVSLLLDRKANVEHRAKTGLTPLMEAASGGYAEVGRVLLDKGADVNAPPVPSSRDTALTIAADKGHYKFCELLIGRGAHIDVRNKKGNTPLWLAANGGHLDVVQLLVQAGADVDAADNRKITPLMAAFRKGHVKVVRYLVKEVNQFPSDSECMRYIATITDKEMLKKCHLCMESIVQAKDRQAAEANKNASILLEELDLEKLREESRRLALAAKREKRKEKRRKKKEEQRRKLEEIEAKNKENFELQAAQEKQKLKVEDEPEVLTEPPSATTTTTIGISATWTTLAGAHGKRNNTITTTSSKRKNRKNKITPENVQIIFDDPLPISYTQPEKVNGDSKSSSTSESGDSDNMRISSCSDESSNSNSSRKSDNHSPAVVTATVTGKKQPSVLVTFPKEERKSISGKTSIKLSETISEVTSNSLSTCTKSGPSPLSSPNGKLTVASPKRGQKREEGWKEVVRRSKKVSVPSTVISRVIGRGGCNINAIREFTGAHIDIDKQKDKTGDRIITIRGGTESTRQATQLINALIKDPDKEIDELIPKSRLKSSSANSKVGSSAPAATAANSSLMGIKMTTVALSSASQTATALTVPAISSASTHKTIKNPVNNVRPGFPVSLPLAYPPPQLAHALLAQTFQQIRPPRLPMTHFGGTFPPAQSTWGPFPVRPLSPARATNSPKPHMVPRHSNQISSGSQVNPAGPLTSSPTTTTSSSASTMPGINTNGSPSSPSVRRQLFVTVVKTSNATTTTVTTTASNSSTAPTNATYPMPTAKELYPVSSPSSPSPPAQPGGVSRNSPLDCGRASPNKGAASSEQEAGSPAVAEAASCRPPNNSSPSGTSSVHSAPQQPLGSVPQEPRPPLPQAQLPPPEVRMAVPPLTAPSSAPVAVPSTAPVTYPMPQTQGGCPQPASKVETPAIRPPSHGTSAPHKNPAPVQNSSVSVLNVNHIKRPHSVPSSVQLPSTLSTQSACQNSIHPANKPIAPNFSAPLPFGPFSTLFENNPTSAHAFWGGSVVSSQSTPESMLSGKPSYLPNSDPLHQPDTSKAPGFRPPLQRPAPSPSGIVNVDSPYGSVTPSSTHLGNFASNLSGGQMYGPGAPLGGAPAAANFNRQHFSPLSLLTPCSSASNESPAQSVSSGVRAPSPAPSSVPLGSEKPSNVSQDRKVPVPIGTERSARIRQTGTSTPSVIGSNLSTSVGHSGIWSFEGIGGNQDKVDWCNPGMGNPMIHRPMSDPGVFSQHQAMERDSTGIVAPSGTFHQHVPAGYMDFPKVGVCCFKLVFSLFLRNLDGLIVK</sequence>
<dbReference type="RefSeq" id="XP_045140210.1">
    <property type="nucleotide sequence ID" value="XM_045284275.1"/>
</dbReference>
<accession>A0AC55CJD2</accession>
<protein>
    <submittedName>
        <fullName evidence="2">Ankyrin repeat domain-containing protein 17 isoform X4</fullName>
    </submittedName>
</protein>
<dbReference type="Proteomes" id="UP000694863">
    <property type="component" value="Unplaced"/>
</dbReference>
<name>A0AC55CJD2_ECHTE</name>
<proteinExistence type="predicted"/>
<reference evidence="2" key="1">
    <citation type="submission" date="2025-08" db="UniProtKB">
        <authorList>
            <consortium name="RefSeq"/>
        </authorList>
    </citation>
    <scope>IDENTIFICATION</scope>
</reference>
<keyword evidence="1" id="KW-1185">Reference proteome</keyword>
<evidence type="ECO:0000313" key="2">
    <source>
        <dbReference type="RefSeq" id="XP_045140210.1"/>
    </source>
</evidence>
<evidence type="ECO:0000313" key="1">
    <source>
        <dbReference type="Proteomes" id="UP000694863"/>
    </source>
</evidence>
<organism evidence="1 2">
    <name type="scientific">Echinops telfairi</name>
    <name type="common">Lesser hedgehog tenrec</name>
    <dbReference type="NCBI Taxonomy" id="9371"/>
    <lineage>
        <taxon>Eukaryota</taxon>
        <taxon>Metazoa</taxon>
        <taxon>Chordata</taxon>
        <taxon>Craniata</taxon>
        <taxon>Vertebrata</taxon>
        <taxon>Euteleostomi</taxon>
        <taxon>Mammalia</taxon>
        <taxon>Eutheria</taxon>
        <taxon>Afrotheria</taxon>
        <taxon>Tenrecidae</taxon>
        <taxon>Tenrecinae</taxon>
        <taxon>Echinops</taxon>
    </lineage>
</organism>
<gene>
    <name evidence="2" type="primary">ANKRD17</name>
</gene>